<dbReference type="Pfam" id="PF01479">
    <property type="entry name" value="S4"/>
    <property type="match status" value="1"/>
</dbReference>
<dbReference type="EMBL" id="RQGD01000002">
    <property type="protein sequence ID" value="TGL63914.1"/>
    <property type="molecule type" value="Genomic_DNA"/>
</dbReference>
<evidence type="ECO:0000256" key="3">
    <source>
        <dbReference type="ARBA" id="ARBA00023235"/>
    </source>
</evidence>
<dbReference type="InterPro" id="IPR036986">
    <property type="entry name" value="S4_RNA-bd_sf"/>
</dbReference>
<dbReference type="GO" id="GO:0000455">
    <property type="term" value="P:enzyme-directed rRNA pseudouridine synthesis"/>
    <property type="evidence" value="ECO:0007669"/>
    <property type="project" value="UniProtKB-ARBA"/>
</dbReference>
<organism evidence="7 8">
    <name type="scientific">Leptospira ognonensis</name>
    <dbReference type="NCBI Taxonomy" id="2484945"/>
    <lineage>
        <taxon>Bacteria</taxon>
        <taxon>Pseudomonadati</taxon>
        <taxon>Spirochaetota</taxon>
        <taxon>Spirochaetia</taxon>
        <taxon>Leptospirales</taxon>
        <taxon>Leptospiraceae</taxon>
        <taxon>Leptospira</taxon>
    </lineage>
</organism>
<dbReference type="Proteomes" id="UP000297693">
    <property type="component" value="Unassembled WGS sequence"/>
</dbReference>
<dbReference type="AlphaFoldDB" id="A0A4R9KB32"/>
<evidence type="ECO:0000256" key="1">
    <source>
        <dbReference type="ARBA" id="ARBA00008348"/>
    </source>
</evidence>
<dbReference type="SMART" id="SM00363">
    <property type="entry name" value="S4"/>
    <property type="match status" value="1"/>
</dbReference>
<accession>A0A4R9KB32</accession>
<keyword evidence="3 5" id="KW-0413">Isomerase</keyword>
<dbReference type="Gene3D" id="3.30.70.1560">
    <property type="entry name" value="Alpha-L RNA-binding motif"/>
    <property type="match status" value="1"/>
</dbReference>
<sequence>MRINQFLARAGVGSRRKVEEIVLAGRVKVNGSTLTDLSYRVEDKDEVRLDGKRIEIKIDLDLHKIIAFHKPVGYLASHEDKHNDHVIFDLLPKEYQKYNYAGRLDLDSRGLMFLSSDGDFIQRITHPSKKIEKEYIVTLNKNIDWKPIADEFMLGVREGGETLRANFVSPAFPKSLKAEEQTNHLRVVLGEGKKRQIRRMFHSKNLSVIDLFRVRIGDFSLERKPIDEGKFIGVKEEQIIKK</sequence>
<keyword evidence="2 4" id="KW-0694">RNA-binding</keyword>
<dbReference type="NCBIfam" id="TIGR00093">
    <property type="entry name" value="pseudouridine synthase"/>
    <property type="match status" value="1"/>
</dbReference>
<dbReference type="InterPro" id="IPR002942">
    <property type="entry name" value="S4_RNA-bd"/>
</dbReference>
<dbReference type="InterPro" id="IPR042092">
    <property type="entry name" value="PsdUridine_s_RsuA/RluB/E/F_cat"/>
</dbReference>
<evidence type="ECO:0000259" key="6">
    <source>
        <dbReference type="SMART" id="SM00363"/>
    </source>
</evidence>
<dbReference type="EC" id="5.4.99.-" evidence="5"/>
<dbReference type="SUPFAM" id="SSF55120">
    <property type="entry name" value="Pseudouridine synthase"/>
    <property type="match status" value="1"/>
</dbReference>
<dbReference type="InterPro" id="IPR050343">
    <property type="entry name" value="RsuA_PseudoU_synthase"/>
</dbReference>
<dbReference type="InterPro" id="IPR020094">
    <property type="entry name" value="TruA/RsuA/RluB/E/F_N"/>
</dbReference>
<reference evidence="7" key="1">
    <citation type="journal article" date="2019" name="PLoS Negl. Trop. Dis.">
        <title>Revisiting the worldwide diversity of Leptospira species in the environment.</title>
        <authorList>
            <person name="Vincent A.T."/>
            <person name="Schiettekatte O."/>
            <person name="Bourhy P."/>
            <person name="Veyrier F.J."/>
            <person name="Picardeau M."/>
        </authorList>
    </citation>
    <scope>NUCLEOTIDE SEQUENCE [LARGE SCALE GENOMIC DNA]</scope>
    <source>
        <strain evidence="7">201702476</strain>
    </source>
</reference>
<evidence type="ECO:0000313" key="7">
    <source>
        <dbReference type="EMBL" id="TGL63914.1"/>
    </source>
</evidence>
<dbReference type="PANTHER" id="PTHR47683:SF4">
    <property type="entry name" value="PSEUDOURIDINE SYNTHASE"/>
    <property type="match status" value="1"/>
</dbReference>
<dbReference type="PANTHER" id="PTHR47683">
    <property type="entry name" value="PSEUDOURIDINE SYNTHASE FAMILY PROTEIN-RELATED"/>
    <property type="match status" value="1"/>
</dbReference>
<proteinExistence type="inferred from homology"/>
<dbReference type="Gene3D" id="3.10.290.10">
    <property type="entry name" value="RNA-binding S4 domain"/>
    <property type="match status" value="1"/>
</dbReference>
<gene>
    <name evidence="7" type="ORF">EHQ58_00690</name>
</gene>
<name>A0A4R9KB32_9LEPT</name>
<comment type="caution">
    <text evidence="7">The sequence shown here is derived from an EMBL/GenBank/DDBJ whole genome shotgun (WGS) entry which is preliminary data.</text>
</comment>
<dbReference type="Pfam" id="PF00849">
    <property type="entry name" value="PseudoU_synth_2"/>
    <property type="match status" value="1"/>
</dbReference>
<dbReference type="PROSITE" id="PS01149">
    <property type="entry name" value="PSI_RSU"/>
    <property type="match status" value="1"/>
</dbReference>
<dbReference type="InterPro" id="IPR020103">
    <property type="entry name" value="PsdUridine_synth_cat_dom_sf"/>
</dbReference>
<comment type="similarity">
    <text evidence="1 5">Belongs to the pseudouridine synthase RsuA family.</text>
</comment>
<evidence type="ECO:0000313" key="8">
    <source>
        <dbReference type="Proteomes" id="UP000297693"/>
    </source>
</evidence>
<dbReference type="InterPro" id="IPR018496">
    <property type="entry name" value="PsdUridine_synth_RsuA/RluB_CS"/>
</dbReference>
<dbReference type="SUPFAM" id="SSF55174">
    <property type="entry name" value="Alpha-L RNA-binding motif"/>
    <property type="match status" value="1"/>
</dbReference>
<feature type="domain" description="RNA-binding S4" evidence="6">
    <location>
        <begin position="1"/>
        <end position="59"/>
    </location>
</feature>
<dbReference type="OrthoDB" id="9807213at2"/>
<protein>
    <recommendedName>
        <fullName evidence="5">Pseudouridine synthase</fullName>
        <ecNumber evidence="5">5.4.99.-</ecNumber>
    </recommendedName>
</protein>
<evidence type="ECO:0000256" key="5">
    <source>
        <dbReference type="RuleBase" id="RU003887"/>
    </source>
</evidence>
<dbReference type="FunFam" id="3.10.290.10:FF:000003">
    <property type="entry name" value="Pseudouridine synthase"/>
    <property type="match status" value="1"/>
</dbReference>
<dbReference type="InterPro" id="IPR006145">
    <property type="entry name" value="PsdUridine_synth_RsuA/RluA"/>
</dbReference>
<dbReference type="PROSITE" id="PS50889">
    <property type="entry name" value="S4"/>
    <property type="match status" value="1"/>
</dbReference>
<dbReference type="GO" id="GO:0120159">
    <property type="term" value="F:rRNA pseudouridine synthase activity"/>
    <property type="evidence" value="ECO:0007669"/>
    <property type="project" value="UniProtKB-ARBA"/>
</dbReference>
<dbReference type="GO" id="GO:0003723">
    <property type="term" value="F:RNA binding"/>
    <property type="evidence" value="ECO:0007669"/>
    <property type="project" value="UniProtKB-KW"/>
</dbReference>
<evidence type="ECO:0000256" key="4">
    <source>
        <dbReference type="PROSITE-ProRule" id="PRU00182"/>
    </source>
</evidence>
<dbReference type="CDD" id="cd00165">
    <property type="entry name" value="S4"/>
    <property type="match status" value="1"/>
</dbReference>
<dbReference type="InterPro" id="IPR000748">
    <property type="entry name" value="PsdUridine_synth_RsuA/RluB/E/F"/>
</dbReference>
<evidence type="ECO:0000256" key="2">
    <source>
        <dbReference type="ARBA" id="ARBA00022884"/>
    </source>
</evidence>
<keyword evidence="8" id="KW-1185">Reference proteome</keyword>
<dbReference type="Gene3D" id="3.30.70.580">
    <property type="entry name" value="Pseudouridine synthase I, catalytic domain, N-terminal subdomain"/>
    <property type="match status" value="1"/>
</dbReference>
<dbReference type="RefSeq" id="WP_135621410.1">
    <property type="nucleotide sequence ID" value="NZ_RQGD01000002.1"/>
</dbReference>